<keyword evidence="14" id="KW-0472">Membrane</keyword>
<comment type="catalytic activity">
    <reaction evidence="1">
        <text>ATP + protein L-histidine = ADP + protein N-phospho-L-histidine.</text>
        <dbReference type="EC" id="2.7.13.3"/>
    </reaction>
</comment>
<dbReference type="InterPro" id="IPR036890">
    <property type="entry name" value="HATPase_C_sf"/>
</dbReference>
<keyword evidence="8" id="KW-0812">Transmembrane</keyword>
<dbReference type="InterPro" id="IPR003594">
    <property type="entry name" value="HATPase_dom"/>
</dbReference>
<dbReference type="InterPro" id="IPR029016">
    <property type="entry name" value="GAF-like_dom_sf"/>
</dbReference>
<keyword evidence="12" id="KW-1133">Transmembrane helix</keyword>
<proteinExistence type="predicted"/>
<dbReference type="PROSITE" id="PS50112">
    <property type="entry name" value="PAS"/>
    <property type="match status" value="4"/>
</dbReference>
<dbReference type="InterPro" id="IPR003018">
    <property type="entry name" value="GAF"/>
</dbReference>
<name>A0A517NQ63_9BACT</name>
<dbReference type="SUPFAM" id="SSF52172">
    <property type="entry name" value="CheY-like"/>
    <property type="match status" value="1"/>
</dbReference>
<dbReference type="InterPro" id="IPR011006">
    <property type="entry name" value="CheY-like_superfamily"/>
</dbReference>
<feature type="domain" description="PAC" evidence="20">
    <location>
        <begin position="524"/>
        <end position="577"/>
    </location>
</feature>
<dbReference type="SMART" id="SM00388">
    <property type="entry name" value="HisKA"/>
    <property type="match status" value="1"/>
</dbReference>
<feature type="domain" description="PAS" evidence="19">
    <location>
        <begin position="189"/>
        <end position="261"/>
    </location>
</feature>
<evidence type="ECO:0000256" key="15">
    <source>
        <dbReference type="PROSITE-ProRule" id="PRU00169"/>
    </source>
</evidence>
<dbReference type="InterPro" id="IPR000014">
    <property type="entry name" value="PAS"/>
</dbReference>
<evidence type="ECO:0000256" key="14">
    <source>
        <dbReference type="ARBA" id="ARBA00023136"/>
    </source>
</evidence>
<evidence type="ECO:0000256" key="7">
    <source>
        <dbReference type="ARBA" id="ARBA00022679"/>
    </source>
</evidence>
<dbReference type="FunFam" id="3.30.450.20:FF:000155">
    <property type="entry name" value="Sensor histidine kinase TodS"/>
    <property type="match status" value="1"/>
</dbReference>
<keyword evidence="4" id="KW-1003">Cell membrane</keyword>
<keyword evidence="10" id="KW-0547">Nucleotide-binding</keyword>
<dbReference type="InterPro" id="IPR000700">
    <property type="entry name" value="PAS-assoc_C"/>
</dbReference>
<dbReference type="CDD" id="cd00130">
    <property type="entry name" value="PAS"/>
    <property type="match status" value="3"/>
</dbReference>
<dbReference type="Pfam" id="PF02518">
    <property type="entry name" value="HATPase_c"/>
    <property type="match status" value="1"/>
</dbReference>
<evidence type="ECO:0000259" key="20">
    <source>
        <dbReference type="PROSITE" id="PS50113"/>
    </source>
</evidence>
<keyword evidence="6 15" id="KW-0597">Phosphoprotein</keyword>
<keyword evidence="9" id="KW-0677">Repeat</keyword>
<protein>
    <recommendedName>
        <fullName evidence="3">histidine kinase</fullName>
        <ecNumber evidence="3">2.7.13.3</ecNumber>
    </recommendedName>
</protein>
<dbReference type="Gene3D" id="3.30.450.40">
    <property type="match status" value="3"/>
</dbReference>
<evidence type="ECO:0000256" key="4">
    <source>
        <dbReference type="ARBA" id="ARBA00022475"/>
    </source>
</evidence>
<feature type="compositionally biased region" description="Polar residues" evidence="16">
    <location>
        <begin position="1"/>
        <end position="12"/>
    </location>
</feature>
<dbReference type="SMART" id="SM00091">
    <property type="entry name" value="PAS"/>
    <property type="match status" value="4"/>
</dbReference>
<dbReference type="SMART" id="SM00387">
    <property type="entry name" value="HATPase_c"/>
    <property type="match status" value="1"/>
</dbReference>
<dbReference type="NCBIfam" id="TIGR00229">
    <property type="entry name" value="sensory_box"/>
    <property type="match status" value="5"/>
</dbReference>
<dbReference type="Gene3D" id="3.30.450.20">
    <property type="entry name" value="PAS domain"/>
    <property type="match status" value="5"/>
</dbReference>
<dbReference type="Pfam" id="PF08448">
    <property type="entry name" value="PAS_4"/>
    <property type="match status" value="2"/>
</dbReference>
<evidence type="ECO:0000313" key="22">
    <source>
        <dbReference type="Proteomes" id="UP000319817"/>
    </source>
</evidence>
<dbReference type="PROSITE" id="PS50109">
    <property type="entry name" value="HIS_KIN"/>
    <property type="match status" value="1"/>
</dbReference>
<accession>A0A517NQ63</accession>
<feature type="domain" description="PAS" evidence="19">
    <location>
        <begin position="319"/>
        <end position="364"/>
    </location>
</feature>
<dbReference type="GO" id="GO:0000155">
    <property type="term" value="F:phosphorelay sensor kinase activity"/>
    <property type="evidence" value="ECO:0007669"/>
    <property type="project" value="InterPro"/>
</dbReference>
<sequence>MTGDNPNALNESLSKKSGETTESSDQIAKLFRLHATLAVPLAGTQSLQAIFQFSCQQIVEILDLAFAQIWTFNEQDQTLELVSQAGAPVEKPGFDSPVPIGESAIGQVASQQQAVLANDPASENLQWESNGFSAYMAHPLLVDGQAVGVVALFATHQISRDLFENLRPMADALAQVVARKRSEQNLVDWERELRLALDTGRLGTWKWETGSDRISWSQQLYEIFGYTEKQFVHTSDGFLSIIHPDDRDEVKRRLDCVFSGTCETYTLEFRIIRGDNGQTVWTTGRGVIARDASGHPTSITAVASDITERKSMELRLAEREADLRRVIDNMIGFVGILATDGTLLDANETALIGGGIKREDVVGKKFWDCHWWNFDDATVARLKDSVKRAAAGEPVRYDEEVRMAGDSRMVIDFMLFPVHDIEGKVTHLIPSGMDISERKMAEAAAIQRERHLNLALEAGRMGSWEWNVAEDSITWSDHLYEVFGYGRDEFKRTTAGFLEIVVPEDHQIVEAVIDSVLHSQSEREEFECRTIRGYDQQQILVQCHGIVDRDSTGKPLMVTGFAVDITQRKRHESNIAFVAQLQSALAPLASVEEISSVSTKMIADYIDLSHCILVDLDEKAETAIAFFDHRADDLPSLLGIYQMSDFFNDDDRRKLVDGGMLVLNDTRSDAVSNAASDQFADLQIGAIINSAYVSDRRLEFMLTATRQQPYQWREDEIQLLREISGNVHLRLERARAEEALRESDEFNRTIIESSPDCVNVLDLDGCLLSMNTAGLAAFEIPDFLHLKDKQWHSLWPDDSRAAAQRAIEDAKEFGKGSFQTPSSTPSGITKWWDVLVTPVRDSSQQVNRLVAVSRDVTEQRDNQDRLKMALSAGGMAAWEWTPAHSVWTEALYEMLGLSTDEHASPETFFRFVHKDDRAELHEIWGAATRGEKPYSHEFRIVRSDGEIRWVAAAGEFEQNEAGNVTRVYGLNWDITERKKSDLRRVRTAKFEHFLLQASSVLTSSMDYQKTLANATDLCVPTLADWAFIDLLDDEGTTHRVHVSHADPKDDELARRVAKFSAKPDSIEHPPAQGLFGEQVLLIRDFTDKMLVKAAQNEEHQAVMRAVAPRSFIVVPLISRSVCLGALTLITTDSRRRYTKNDVKVAKELAQQAATAVDNARLFNAAQQANIAKSEFLANMSHEIRTPMTAVLGYTDLLRERIDDPESGEHLTIIRRNGEFLLDIINDILDISKIEAGKLEVAPERFSLARLVEDVRSVMEVRAQETGLRLEVKYLTKIPREIESDPKRLKQILINLVGNAIKFTRQGHVRLEVQFDADQQPPLQIKIVDTGIGISHDKRNQLFKPFSQGDASVTREFGGTGLGLVISRRLAVLLGGNIVVESEVGHGSEFSISISVGDIAGVPMIFPKKAPTVPQTAVPDHAVVLNSHILIVDDRRDIRFLGKRLLTKAGATVDEAEDGLLAVQYMRNRITDGQTPDLILLDMQMPNLDGYQTAQQIRALGYEGPIIALTADAMQGDMKRCIECGCNDYLSKPIDATRLVKLVAELTSGPL</sequence>
<feature type="domain" description="PAC" evidence="20">
    <location>
        <begin position="397"/>
        <end position="447"/>
    </location>
</feature>
<dbReference type="CDD" id="cd00082">
    <property type="entry name" value="HisKA"/>
    <property type="match status" value="1"/>
</dbReference>
<dbReference type="SUPFAM" id="SSF55785">
    <property type="entry name" value="PYP-like sensor domain (PAS domain)"/>
    <property type="match status" value="5"/>
</dbReference>
<evidence type="ECO:0000256" key="5">
    <source>
        <dbReference type="ARBA" id="ARBA00022519"/>
    </source>
</evidence>
<keyword evidence="13" id="KW-0902">Two-component regulatory system</keyword>
<feature type="domain" description="PAC" evidence="20">
    <location>
        <begin position="814"/>
        <end position="868"/>
    </location>
</feature>
<dbReference type="InterPro" id="IPR035965">
    <property type="entry name" value="PAS-like_dom_sf"/>
</dbReference>
<organism evidence="21 22">
    <name type="scientific">Stieleria marina</name>
    <dbReference type="NCBI Taxonomy" id="1930275"/>
    <lineage>
        <taxon>Bacteria</taxon>
        <taxon>Pseudomonadati</taxon>
        <taxon>Planctomycetota</taxon>
        <taxon>Planctomycetia</taxon>
        <taxon>Pirellulales</taxon>
        <taxon>Pirellulaceae</taxon>
        <taxon>Stieleria</taxon>
    </lineage>
</organism>
<dbReference type="InterPro" id="IPR001789">
    <property type="entry name" value="Sig_transdc_resp-reg_receiver"/>
</dbReference>
<keyword evidence="22" id="KW-1185">Reference proteome</keyword>
<dbReference type="InterPro" id="IPR001610">
    <property type="entry name" value="PAC"/>
</dbReference>
<feature type="domain" description="PAS" evidence="19">
    <location>
        <begin position="448"/>
        <end position="520"/>
    </location>
</feature>
<dbReference type="SUPFAM" id="SSF55781">
    <property type="entry name" value="GAF domain-like"/>
    <property type="match status" value="3"/>
</dbReference>
<dbReference type="FunFam" id="3.30.565.10:FF:000010">
    <property type="entry name" value="Sensor histidine kinase RcsC"/>
    <property type="match status" value="1"/>
</dbReference>
<feature type="domain" description="PAC" evidence="20">
    <location>
        <begin position="265"/>
        <end position="318"/>
    </location>
</feature>
<dbReference type="PRINTS" id="PR00344">
    <property type="entry name" value="BCTRLSENSOR"/>
</dbReference>
<dbReference type="Gene3D" id="2.10.70.100">
    <property type="match status" value="2"/>
</dbReference>
<evidence type="ECO:0000256" key="10">
    <source>
        <dbReference type="ARBA" id="ARBA00022741"/>
    </source>
</evidence>
<dbReference type="InterPro" id="IPR013656">
    <property type="entry name" value="PAS_4"/>
</dbReference>
<evidence type="ECO:0000256" key="2">
    <source>
        <dbReference type="ARBA" id="ARBA00004429"/>
    </source>
</evidence>
<dbReference type="Pfam" id="PF00072">
    <property type="entry name" value="Response_reg"/>
    <property type="match status" value="1"/>
</dbReference>
<evidence type="ECO:0000256" key="12">
    <source>
        <dbReference type="ARBA" id="ARBA00022989"/>
    </source>
</evidence>
<dbReference type="EMBL" id="CP036526">
    <property type="protein sequence ID" value="QDT09266.1"/>
    <property type="molecule type" value="Genomic_DNA"/>
</dbReference>
<dbReference type="Proteomes" id="UP000319817">
    <property type="component" value="Chromosome"/>
</dbReference>
<evidence type="ECO:0000256" key="13">
    <source>
        <dbReference type="ARBA" id="ARBA00023012"/>
    </source>
</evidence>
<evidence type="ECO:0000313" key="21">
    <source>
        <dbReference type="EMBL" id="QDT09266.1"/>
    </source>
</evidence>
<dbReference type="InterPro" id="IPR005467">
    <property type="entry name" value="His_kinase_dom"/>
</dbReference>
<keyword evidence="5" id="KW-0997">Cell inner membrane</keyword>
<reference evidence="21 22" key="1">
    <citation type="submission" date="2019-02" db="EMBL/GenBank/DDBJ databases">
        <title>Deep-cultivation of Planctomycetes and their phenomic and genomic characterization uncovers novel biology.</title>
        <authorList>
            <person name="Wiegand S."/>
            <person name="Jogler M."/>
            <person name="Boedeker C."/>
            <person name="Pinto D."/>
            <person name="Vollmers J."/>
            <person name="Rivas-Marin E."/>
            <person name="Kohn T."/>
            <person name="Peeters S.H."/>
            <person name="Heuer A."/>
            <person name="Rast P."/>
            <person name="Oberbeckmann S."/>
            <person name="Bunk B."/>
            <person name="Jeske O."/>
            <person name="Meyerdierks A."/>
            <person name="Storesund J.E."/>
            <person name="Kallscheuer N."/>
            <person name="Luecker S."/>
            <person name="Lage O.M."/>
            <person name="Pohl T."/>
            <person name="Merkel B.J."/>
            <person name="Hornburger P."/>
            <person name="Mueller R.-W."/>
            <person name="Bruemmer F."/>
            <person name="Labrenz M."/>
            <person name="Spormann A.M."/>
            <person name="Op den Camp H."/>
            <person name="Overmann J."/>
            <person name="Amann R."/>
            <person name="Jetten M.S.M."/>
            <person name="Mascher T."/>
            <person name="Medema M.H."/>
            <person name="Devos D.P."/>
            <person name="Kaster A.-K."/>
            <person name="Ovreas L."/>
            <person name="Rohde M."/>
            <person name="Galperin M.Y."/>
            <person name="Jogler C."/>
        </authorList>
    </citation>
    <scope>NUCLEOTIDE SEQUENCE [LARGE SCALE GENOMIC DNA]</scope>
    <source>
        <strain evidence="21 22">K23_9</strain>
    </source>
</reference>
<feature type="region of interest" description="Disordered" evidence="16">
    <location>
        <begin position="1"/>
        <end position="21"/>
    </location>
</feature>
<dbReference type="SMART" id="SM00086">
    <property type="entry name" value="PAC"/>
    <property type="match status" value="5"/>
</dbReference>
<evidence type="ECO:0000259" key="18">
    <source>
        <dbReference type="PROSITE" id="PS50110"/>
    </source>
</evidence>
<evidence type="ECO:0000256" key="6">
    <source>
        <dbReference type="ARBA" id="ARBA00022553"/>
    </source>
</evidence>
<dbReference type="RefSeq" id="WP_145416837.1">
    <property type="nucleotide sequence ID" value="NZ_CP036526.1"/>
</dbReference>
<dbReference type="PROSITE" id="PS50113">
    <property type="entry name" value="PAC"/>
    <property type="match status" value="5"/>
</dbReference>
<dbReference type="FunFam" id="2.10.70.100:FF:000001">
    <property type="entry name" value="Sensory transduction histidine kinase"/>
    <property type="match status" value="1"/>
</dbReference>
<feature type="modified residue" description="4-aspartylphosphate" evidence="15">
    <location>
        <position position="1481"/>
    </location>
</feature>
<dbReference type="SMART" id="SM00065">
    <property type="entry name" value="GAF"/>
    <property type="match status" value="3"/>
</dbReference>
<evidence type="ECO:0000256" key="9">
    <source>
        <dbReference type="ARBA" id="ARBA00022737"/>
    </source>
</evidence>
<dbReference type="PANTHER" id="PTHR45339">
    <property type="entry name" value="HYBRID SIGNAL TRANSDUCTION HISTIDINE KINASE J"/>
    <property type="match status" value="1"/>
</dbReference>
<dbReference type="CDD" id="cd17546">
    <property type="entry name" value="REC_hyHK_CKI1_RcsC-like"/>
    <property type="match status" value="1"/>
</dbReference>
<feature type="domain" description="PAS" evidence="19">
    <location>
        <begin position="887"/>
        <end position="931"/>
    </location>
</feature>
<dbReference type="Gene3D" id="3.40.50.2300">
    <property type="match status" value="1"/>
</dbReference>
<evidence type="ECO:0000256" key="16">
    <source>
        <dbReference type="SAM" id="MobiDB-lite"/>
    </source>
</evidence>
<dbReference type="Pfam" id="PF00512">
    <property type="entry name" value="HisKA"/>
    <property type="match status" value="1"/>
</dbReference>
<evidence type="ECO:0000256" key="1">
    <source>
        <dbReference type="ARBA" id="ARBA00000085"/>
    </source>
</evidence>
<dbReference type="SMART" id="SM00448">
    <property type="entry name" value="REC"/>
    <property type="match status" value="1"/>
</dbReference>
<dbReference type="InterPro" id="IPR004358">
    <property type="entry name" value="Sig_transdc_His_kin-like_C"/>
</dbReference>
<dbReference type="SUPFAM" id="SSF47384">
    <property type="entry name" value="Homodimeric domain of signal transducing histidine kinase"/>
    <property type="match status" value="1"/>
</dbReference>
<feature type="domain" description="Response regulatory" evidence="18">
    <location>
        <begin position="1427"/>
        <end position="1546"/>
    </location>
</feature>
<feature type="domain" description="PAC" evidence="20">
    <location>
        <begin position="934"/>
        <end position="986"/>
    </location>
</feature>
<dbReference type="CDD" id="cd16922">
    <property type="entry name" value="HATPase_EvgS-ArcB-TorS-like"/>
    <property type="match status" value="1"/>
</dbReference>
<keyword evidence="7 21" id="KW-0808">Transferase</keyword>
<dbReference type="PANTHER" id="PTHR45339:SF1">
    <property type="entry name" value="HYBRID SIGNAL TRANSDUCTION HISTIDINE KINASE J"/>
    <property type="match status" value="1"/>
</dbReference>
<evidence type="ECO:0000259" key="17">
    <source>
        <dbReference type="PROSITE" id="PS50109"/>
    </source>
</evidence>
<evidence type="ECO:0000259" key="19">
    <source>
        <dbReference type="PROSITE" id="PS50112"/>
    </source>
</evidence>
<dbReference type="OrthoDB" id="288469at2"/>
<dbReference type="GO" id="GO:0005886">
    <property type="term" value="C:plasma membrane"/>
    <property type="evidence" value="ECO:0007669"/>
    <property type="project" value="UniProtKB-SubCell"/>
</dbReference>
<evidence type="ECO:0000256" key="3">
    <source>
        <dbReference type="ARBA" id="ARBA00012438"/>
    </source>
</evidence>
<dbReference type="Pfam" id="PF08447">
    <property type="entry name" value="PAS_3"/>
    <property type="match status" value="3"/>
</dbReference>
<evidence type="ECO:0000256" key="8">
    <source>
        <dbReference type="ARBA" id="ARBA00022692"/>
    </source>
</evidence>
<dbReference type="EC" id="2.7.13.3" evidence="3"/>
<keyword evidence="11 21" id="KW-0418">Kinase</keyword>
<dbReference type="PROSITE" id="PS50110">
    <property type="entry name" value="RESPONSE_REGULATORY"/>
    <property type="match status" value="1"/>
</dbReference>
<dbReference type="InterPro" id="IPR013655">
    <property type="entry name" value="PAS_fold_3"/>
</dbReference>
<dbReference type="Gene3D" id="3.30.565.10">
    <property type="entry name" value="Histidine kinase-like ATPase, C-terminal domain"/>
    <property type="match status" value="1"/>
</dbReference>
<dbReference type="GO" id="GO:0000166">
    <property type="term" value="F:nucleotide binding"/>
    <property type="evidence" value="ECO:0007669"/>
    <property type="project" value="UniProtKB-KW"/>
</dbReference>
<feature type="domain" description="Histidine kinase" evidence="17">
    <location>
        <begin position="1178"/>
        <end position="1397"/>
    </location>
</feature>
<evidence type="ECO:0000256" key="11">
    <source>
        <dbReference type="ARBA" id="ARBA00022777"/>
    </source>
</evidence>
<dbReference type="InterPro" id="IPR003661">
    <property type="entry name" value="HisK_dim/P_dom"/>
</dbReference>
<comment type="subcellular location">
    <subcellularLocation>
        <location evidence="2">Cell inner membrane</location>
        <topology evidence="2">Multi-pass membrane protein</topology>
    </subcellularLocation>
</comment>
<dbReference type="SUPFAM" id="SSF55874">
    <property type="entry name" value="ATPase domain of HSP90 chaperone/DNA topoisomerase II/histidine kinase"/>
    <property type="match status" value="1"/>
</dbReference>
<dbReference type="Pfam" id="PF13185">
    <property type="entry name" value="GAF_2"/>
    <property type="match status" value="2"/>
</dbReference>
<dbReference type="Gene3D" id="1.10.287.130">
    <property type="match status" value="1"/>
</dbReference>
<gene>
    <name evidence="21" type="primary">luxQ_1</name>
    <name evidence="21" type="ORF">K239x_12110</name>
</gene>
<dbReference type="InterPro" id="IPR036097">
    <property type="entry name" value="HisK_dim/P_sf"/>
</dbReference>